<comment type="caution">
    <text evidence="14">The sequence shown here is derived from an EMBL/GenBank/DDBJ whole genome shotgun (WGS) entry which is preliminary data.</text>
</comment>
<name>A0A7C4CCQ8_UNCW3</name>
<evidence type="ECO:0000256" key="11">
    <source>
        <dbReference type="RuleBase" id="RU004227"/>
    </source>
</evidence>
<feature type="domain" description="Chromosomal replication initiator DnaA C-terminal" evidence="13">
    <location>
        <begin position="365"/>
        <end position="434"/>
    </location>
</feature>
<keyword evidence="3 8" id="KW-0235">DNA replication</keyword>
<dbReference type="InterPro" id="IPR027417">
    <property type="entry name" value="P-loop_NTPase"/>
</dbReference>
<evidence type="ECO:0000256" key="6">
    <source>
        <dbReference type="ARBA" id="ARBA00023121"/>
    </source>
</evidence>
<evidence type="ECO:0000259" key="12">
    <source>
        <dbReference type="SMART" id="SM00382"/>
    </source>
</evidence>
<dbReference type="SUPFAM" id="SSF48295">
    <property type="entry name" value="TrpR-like"/>
    <property type="match status" value="1"/>
</dbReference>
<keyword evidence="2 8" id="KW-0963">Cytoplasm</keyword>
<dbReference type="Pfam" id="PF00308">
    <property type="entry name" value="Bac_DnaA"/>
    <property type="match status" value="1"/>
</dbReference>
<proteinExistence type="inferred from homology"/>
<dbReference type="Gene3D" id="3.30.300.180">
    <property type="match status" value="1"/>
</dbReference>
<dbReference type="GO" id="GO:0006275">
    <property type="term" value="P:regulation of DNA replication"/>
    <property type="evidence" value="ECO:0007669"/>
    <property type="project" value="UniProtKB-UniRule"/>
</dbReference>
<dbReference type="HAMAP" id="MF_00377">
    <property type="entry name" value="DnaA_bact"/>
    <property type="match status" value="1"/>
</dbReference>
<dbReference type="PANTHER" id="PTHR30050">
    <property type="entry name" value="CHROMOSOMAL REPLICATION INITIATOR PROTEIN DNAA"/>
    <property type="match status" value="1"/>
</dbReference>
<feature type="binding site" evidence="8">
    <location>
        <position position="169"/>
    </location>
    <ligand>
        <name>ATP</name>
        <dbReference type="ChEBI" id="CHEBI:30616"/>
    </ligand>
</feature>
<organism evidence="14">
    <name type="scientific">candidate division WOR-3 bacterium</name>
    <dbReference type="NCBI Taxonomy" id="2052148"/>
    <lineage>
        <taxon>Bacteria</taxon>
        <taxon>Bacteria division WOR-3</taxon>
    </lineage>
</organism>
<sequence length="461" mass="50896">MLDNANSQLTEAGEVTPEALWRDVLAYLRTRVGGEGFETWLAPTRCTSISAEQVEVEVPNAFAADWLTQHYLSDIRTAIAATTGRDRTVAFRALPSRGGEVPLTAGSGSGSSPSQSQNHAGRLQLRYTFDSFIVGESNRFACAAARNVANRPGRSFNPLFIYGGVGLGKTHLLHAIGNEALRQRPGIRVLYTAAETLFIELIQAIERNTRLQFKNRYRGLDLLLLDDVHYLVGKERLQEEVFHIFNTLHDSSSQVVFTSDRPAIDIPMIEERLASRLGSGLVVDIQPPDLETRVAILKQKAQQEQVQLPDDTATYIATRVRTSIRALEGALVRLIAMASLDSRPLTVQLAELALKDIVPAEQPLDHRAVISLVAKEFDLQESDIRGNSRTKQVVLARQIAMYLMRTVLQLSLKQTGALIGGKDHTTVIHALEKVEKLRVSDPAIGAVIQNLKYHLAKARST</sequence>
<dbReference type="InterPro" id="IPR013159">
    <property type="entry name" value="DnaA_C"/>
</dbReference>
<dbReference type="GO" id="GO:0008289">
    <property type="term" value="F:lipid binding"/>
    <property type="evidence" value="ECO:0007669"/>
    <property type="project" value="UniProtKB-KW"/>
</dbReference>
<comment type="domain">
    <text evidence="8">Domain I is involved in oligomerization and binding regulators, domain II is flexibile and of varying length in different bacteria, domain III forms the AAA+ region, while domain IV binds dsDNA.</text>
</comment>
<dbReference type="Pfam" id="PF08299">
    <property type="entry name" value="Bac_DnaA_C"/>
    <property type="match status" value="1"/>
</dbReference>
<evidence type="ECO:0000256" key="5">
    <source>
        <dbReference type="ARBA" id="ARBA00022840"/>
    </source>
</evidence>
<evidence type="ECO:0000256" key="1">
    <source>
        <dbReference type="ARBA" id="ARBA00006583"/>
    </source>
</evidence>
<evidence type="ECO:0000256" key="4">
    <source>
        <dbReference type="ARBA" id="ARBA00022741"/>
    </source>
</evidence>
<evidence type="ECO:0000256" key="8">
    <source>
        <dbReference type="HAMAP-Rule" id="MF_00377"/>
    </source>
</evidence>
<comment type="similarity">
    <text evidence="1 8 11">Belongs to the DnaA family.</text>
</comment>
<keyword evidence="6 8" id="KW-0446">Lipid-binding</keyword>
<dbReference type="InterPro" id="IPR038454">
    <property type="entry name" value="DnaA_N_sf"/>
</dbReference>
<dbReference type="GO" id="GO:0006270">
    <property type="term" value="P:DNA replication initiation"/>
    <property type="evidence" value="ECO:0007669"/>
    <property type="project" value="UniProtKB-UniRule"/>
</dbReference>
<gene>
    <name evidence="8 14" type="primary">dnaA</name>
    <name evidence="14" type="ORF">ENS41_00620</name>
</gene>
<keyword evidence="7 8" id="KW-0238">DNA-binding</keyword>
<feature type="region of interest" description="Domain IV, binds dsDNA" evidence="8">
    <location>
        <begin position="339"/>
        <end position="461"/>
    </location>
</feature>
<accession>A0A7C4CCQ8</accession>
<dbReference type="SMART" id="SM00382">
    <property type="entry name" value="AAA"/>
    <property type="match status" value="1"/>
</dbReference>
<evidence type="ECO:0000256" key="9">
    <source>
        <dbReference type="NCBIfam" id="TIGR00362"/>
    </source>
</evidence>
<keyword evidence="5 8" id="KW-0067">ATP-binding</keyword>
<comment type="subcellular location">
    <subcellularLocation>
        <location evidence="8">Cytoplasm</location>
    </subcellularLocation>
</comment>
<evidence type="ECO:0000313" key="14">
    <source>
        <dbReference type="EMBL" id="HGK27444.1"/>
    </source>
</evidence>
<dbReference type="FunFam" id="1.10.8.60:FF:000003">
    <property type="entry name" value="Chromosomal replication initiator protein DnaA"/>
    <property type="match status" value="1"/>
</dbReference>
<comment type="caution">
    <text evidence="8">Lacks conserved residue(s) required for the propagation of feature annotation.</text>
</comment>
<dbReference type="Gene3D" id="3.40.50.300">
    <property type="entry name" value="P-loop containing nucleotide triphosphate hydrolases"/>
    <property type="match status" value="1"/>
</dbReference>
<feature type="binding site" evidence="8">
    <location>
        <position position="168"/>
    </location>
    <ligand>
        <name>ATP</name>
        <dbReference type="ChEBI" id="CHEBI:30616"/>
    </ligand>
</feature>
<dbReference type="EMBL" id="DSUT01000013">
    <property type="protein sequence ID" value="HGK27444.1"/>
    <property type="molecule type" value="Genomic_DNA"/>
</dbReference>
<dbReference type="GO" id="GO:0003688">
    <property type="term" value="F:DNA replication origin binding"/>
    <property type="evidence" value="ECO:0007669"/>
    <property type="project" value="UniProtKB-UniRule"/>
</dbReference>
<evidence type="ECO:0000256" key="2">
    <source>
        <dbReference type="ARBA" id="ARBA00022490"/>
    </source>
</evidence>
<evidence type="ECO:0000259" key="13">
    <source>
        <dbReference type="SMART" id="SM00760"/>
    </source>
</evidence>
<feature type="region of interest" description="Domain I, interacts with DnaA modulators" evidence="8">
    <location>
        <begin position="1"/>
        <end position="102"/>
    </location>
</feature>
<dbReference type="Gene3D" id="1.10.8.60">
    <property type="match status" value="1"/>
</dbReference>
<dbReference type="AlphaFoldDB" id="A0A7C4CCQ8"/>
<feature type="region of interest" description="Domain III, AAA+ region" evidence="8">
    <location>
        <begin position="122"/>
        <end position="338"/>
    </location>
</feature>
<dbReference type="CDD" id="cd00009">
    <property type="entry name" value="AAA"/>
    <property type="match status" value="1"/>
</dbReference>
<reference evidence="14" key="1">
    <citation type="journal article" date="2020" name="mSystems">
        <title>Genome- and Community-Level Interaction Insights into Carbon Utilization and Element Cycling Functions of Hydrothermarchaeota in Hydrothermal Sediment.</title>
        <authorList>
            <person name="Zhou Z."/>
            <person name="Liu Y."/>
            <person name="Xu W."/>
            <person name="Pan J."/>
            <person name="Luo Z.H."/>
            <person name="Li M."/>
        </authorList>
    </citation>
    <scope>NUCLEOTIDE SEQUENCE [LARGE SCALE GENOMIC DNA]</scope>
    <source>
        <strain evidence="14">SpSt-488</strain>
    </source>
</reference>
<dbReference type="NCBIfam" id="TIGR00362">
    <property type="entry name" value="DnaA"/>
    <property type="match status" value="1"/>
</dbReference>
<dbReference type="SUPFAM" id="SSF52540">
    <property type="entry name" value="P-loop containing nucleoside triphosphate hydrolases"/>
    <property type="match status" value="1"/>
</dbReference>
<keyword evidence="4 8" id="KW-0547">Nucleotide-binding</keyword>
<dbReference type="InterPro" id="IPR013317">
    <property type="entry name" value="DnaA_dom"/>
</dbReference>
<feature type="domain" description="AAA+ ATPase" evidence="12">
    <location>
        <begin position="155"/>
        <end position="279"/>
    </location>
</feature>
<feature type="binding site" evidence="8">
    <location>
        <position position="166"/>
    </location>
    <ligand>
        <name>ATP</name>
        <dbReference type="ChEBI" id="CHEBI:30616"/>
    </ligand>
</feature>
<dbReference type="InterPro" id="IPR020591">
    <property type="entry name" value="Chromosome_initiator_DnaA-like"/>
</dbReference>
<evidence type="ECO:0000256" key="3">
    <source>
        <dbReference type="ARBA" id="ARBA00022705"/>
    </source>
</evidence>
<dbReference type="InterPro" id="IPR024633">
    <property type="entry name" value="DnaA_N_dom"/>
</dbReference>
<dbReference type="Gene3D" id="1.10.1750.10">
    <property type="match status" value="1"/>
</dbReference>
<dbReference type="GO" id="GO:0005524">
    <property type="term" value="F:ATP binding"/>
    <property type="evidence" value="ECO:0007669"/>
    <property type="project" value="UniProtKB-UniRule"/>
</dbReference>
<dbReference type="InterPro" id="IPR010921">
    <property type="entry name" value="Trp_repressor/repl_initiator"/>
</dbReference>
<comment type="subunit">
    <text evidence="8">Oligomerizes as a right-handed, spiral filament on DNA at oriC.</text>
</comment>
<evidence type="ECO:0000256" key="7">
    <source>
        <dbReference type="ARBA" id="ARBA00023125"/>
    </source>
</evidence>
<dbReference type="InterPro" id="IPR003593">
    <property type="entry name" value="AAA+_ATPase"/>
</dbReference>
<dbReference type="CDD" id="cd06571">
    <property type="entry name" value="Bac_DnaA_C"/>
    <property type="match status" value="1"/>
</dbReference>
<protein>
    <recommendedName>
        <fullName evidence="8 9">Chromosomal replication initiator protein DnaA</fullName>
    </recommendedName>
</protein>
<evidence type="ECO:0000256" key="10">
    <source>
        <dbReference type="RuleBase" id="RU000577"/>
    </source>
</evidence>
<comment type="function">
    <text evidence="8 10">Plays an essential role in the initiation and regulation of chromosomal replication. ATP-DnaA binds to the origin of replication (oriC) to initiate formation of the DNA replication initiation complex once per cell cycle. Binds the DnaA box (a 9 base pair repeat at the origin) and separates the double-stranded (ds)DNA. Forms a right-handed helical filament on oriC DNA; dsDNA binds to the exterior of the filament while single-stranded (ss)DNA is stabiized in the filament's interior. The ATP-DnaA-oriC complex binds and stabilizes one strand of the AT-rich DNA unwinding element (DUE), permitting loading of DNA polymerase. After initiation quickly degrades to an ADP-DnaA complex that is not apt for DNA replication. Binds acidic phospholipids.</text>
</comment>
<dbReference type="GO" id="GO:0005737">
    <property type="term" value="C:cytoplasm"/>
    <property type="evidence" value="ECO:0007669"/>
    <property type="project" value="UniProtKB-SubCell"/>
</dbReference>
<dbReference type="PRINTS" id="PR00051">
    <property type="entry name" value="DNAA"/>
</dbReference>
<dbReference type="GO" id="GO:0005886">
    <property type="term" value="C:plasma membrane"/>
    <property type="evidence" value="ECO:0007669"/>
    <property type="project" value="TreeGrafter"/>
</dbReference>
<dbReference type="SMART" id="SM00760">
    <property type="entry name" value="Bac_DnaA_C"/>
    <property type="match status" value="1"/>
</dbReference>
<dbReference type="InterPro" id="IPR001957">
    <property type="entry name" value="Chromosome_initiator_DnaA"/>
</dbReference>
<feature type="binding site" evidence="8">
    <location>
        <position position="170"/>
    </location>
    <ligand>
        <name>ATP</name>
        <dbReference type="ChEBI" id="CHEBI:30616"/>
    </ligand>
</feature>
<dbReference type="PANTHER" id="PTHR30050:SF2">
    <property type="entry name" value="CHROMOSOMAL REPLICATION INITIATOR PROTEIN DNAA"/>
    <property type="match status" value="1"/>
</dbReference>
<dbReference type="Pfam" id="PF11638">
    <property type="entry name" value="DnaA_N"/>
    <property type="match status" value="1"/>
</dbReference>